<feature type="compositionally biased region" description="Basic and acidic residues" evidence="6">
    <location>
        <begin position="585"/>
        <end position="606"/>
    </location>
</feature>
<keyword evidence="2 5" id="KW-0863">Zinc-finger</keyword>
<reference evidence="9" key="1">
    <citation type="submission" date="2022-10" db="EMBL/GenBank/DDBJ databases">
        <title>Tapping the CABI collections for fungal endophytes: first genome assemblies for Collariella, Neodidymelliopsis, Ascochyta clinopodiicola, Didymella pomorum, Didymosphaeria variabile, Neocosmospora piperis and Neocucurbitaria cava.</title>
        <authorList>
            <person name="Hill R."/>
        </authorList>
    </citation>
    <scope>NUCLEOTIDE SEQUENCE</scope>
    <source>
        <strain evidence="9">IMI 356814</strain>
    </source>
</reference>
<dbReference type="OrthoDB" id="2122982at2759"/>
<dbReference type="Proteomes" id="UP001140560">
    <property type="component" value="Unassembled WGS sequence"/>
</dbReference>
<keyword evidence="3" id="KW-0862">Zinc</keyword>
<dbReference type="Gene3D" id="1.10.238.10">
    <property type="entry name" value="EF-hand"/>
    <property type="match status" value="1"/>
</dbReference>
<dbReference type="CDD" id="cd02340">
    <property type="entry name" value="ZZ_NBR1_like"/>
    <property type="match status" value="1"/>
</dbReference>
<gene>
    <name evidence="9" type="ORF">N0V83_002868</name>
</gene>
<dbReference type="CDD" id="cd00051">
    <property type="entry name" value="EFh"/>
    <property type="match status" value="1"/>
</dbReference>
<accession>A0A9W8YFR4</accession>
<feature type="region of interest" description="Disordered" evidence="6">
    <location>
        <begin position="830"/>
        <end position="884"/>
    </location>
</feature>
<dbReference type="SUPFAM" id="SSF57850">
    <property type="entry name" value="RING/U-box"/>
    <property type="match status" value="1"/>
</dbReference>
<dbReference type="InterPro" id="IPR043145">
    <property type="entry name" value="Znf_ZZ_sf"/>
</dbReference>
<evidence type="ECO:0000256" key="4">
    <source>
        <dbReference type="ARBA" id="ARBA00022837"/>
    </source>
</evidence>
<evidence type="ECO:0000259" key="7">
    <source>
        <dbReference type="PROSITE" id="PS50135"/>
    </source>
</evidence>
<dbReference type="GO" id="GO:0005509">
    <property type="term" value="F:calcium ion binding"/>
    <property type="evidence" value="ECO:0007669"/>
    <property type="project" value="InterPro"/>
</dbReference>
<feature type="domain" description="ZZ-type" evidence="7">
    <location>
        <begin position="238"/>
        <end position="290"/>
    </location>
</feature>
<dbReference type="PANTHER" id="PTHR15090">
    <property type="entry name" value="SEQUESTOSOME 1-RELATED"/>
    <property type="match status" value="1"/>
</dbReference>
<dbReference type="PRINTS" id="PR00450">
    <property type="entry name" value="RECOVERIN"/>
</dbReference>
<protein>
    <submittedName>
        <fullName evidence="9">Uncharacterized protein</fullName>
    </submittedName>
</protein>
<keyword evidence="1" id="KW-0479">Metal-binding</keyword>
<dbReference type="PROSITE" id="PS50222">
    <property type="entry name" value="EF_HAND_2"/>
    <property type="match status" value="2"/>
</dbReference>
<dbReference type="PROSITE" id="PS00018">
    <property type="entry name" value="EF_HAND_1"/>
    <property type="match status" value="2"/>
</dbReference>
<evidence type="ECO:0000259" key="8">
    <source>
        <dbReference type="PROSITE" id="PS50222"/>
    </source>
</evidence>
<evidence type="ECO:0000256" key="2">
    <source>
        <dbReference type="ARBA" id="ARBA00022771"/>
    </source>
</evidence>
<dbReference type="SMART" id="SM00291">
    <property type="entry name" value="ZnF_ZZ"/>
    <property type="match status" value="1"/>
</dbReference>
<proteinExistence type="predicted"/>
<feature type="domain" description="EF-hand" evidence="8">
    <location>
        <begin position="412"/>
        <end position="447"/>
    </location>
</feature>
<organism evidence="9 10">
    <name type="scientific">Neocucurbitaria cava</name>
    <dbReference type="NCBI Taxonomy" id="798079"/>
    <lineage>
        <taxon>Eukaryota</taxon>
        <taxon>Fungi</taxon>
        <taxon>Dikarya</taxon>
        <taxon>Ascomycota</taxon>
        <taxon>Pezizomycotina</taxon>
        <taxon>Dothideomycetes</taxon>
        <taxon>Pleosporomycetidae</taxon>
        <taxon>Pleosporales</taxon>
        <taxon>Pleosporineae</taxon>
        <taxon>Cucurbitariaceae</taxon>
        <taxon>Neocucurbitaria</taxon>
    </lineage>
</organism>
<comment type="caution">
    <text evidence="9">The sequence shown here is derived from an EMBL/GenBank/DDBJ whole genome shotgun (WGS) entry which is preliminary data.</text>
</comment>
<dbReference type="Pfam" id="PF00569">
    <property type="entry name" value="ZZ"/>
    <property type="match status" value="1"/>
</dbReference>
<dbReference type="GO" id="GO:0008270">
    <property type="term" value="F:zinc ion binding"/>
    <property type="evidence" value="ECO:0007669"/>
    <property type="project" value="UniProtKB-KW"/>
</dbReference>
<dbReference type="InterPro" id="IPR002048">
    <property type="entry name" value="EF_hand_dom"/>
</dbReference>
<feature type="compositionally biased region" description="Low complexity" evidence="6">
    <location>
        <begin position="860"/>
        <end position="869"/>
    </location>
</feature>
<name>A0A9W8YFR4_9PLEO</name>
<dbReference type="InterPro" id="IPR011992">
    <property type="entry name" value="EF-hand-dom_pair"/>
</dbReference>
<evidence type="ECO:0000256" key="1">
    <source>
        <dbReference type="ARBA" id="ARBA00022723"/>
    </source>
</evidence>
<dbReference type="PROSITE" id="PS01357">
    <property type="entry name" value="ZF_ZZ_1"/>
    <property type="match status" value="1"/>
</dbReference>
<feature type="compositionally biased region" description="Pro residues" evidence="6">
    <location>
        <begin position="969"/>
        <end position="978"/>
    </location>
</feature>
<evidence type="ECO:0000256" key="3">
    <source>
        <dbReference type="ARBA" id="ARBA00022833"/>
    </source>
</evidence>
<keyword evidence="4" id="KW-0106">Calcium</keyword>
<keyword evidence="10" id="KW-1185">Reference proteome</keyword>
<feature type="region of interest" description="Disordered" evidence="6">
    <location>
        <begin position="928"/>
        <end position="978"/>
    </location>
</feature>
<dbReference type="PROSITE" id="PS50135">
    <property type="entry name" value="ZF_ZZ_2"/>
    <property type="match status" value="1"/>
</dbReference>
<dbReference type="SUPFAM" id="SSF47473">
    <property type="entry name" value="EF-hand"/>
    <property type="match status" value="1"/>
</dbReference>
<dbReference type="InterPro" id="IPR018247">
    <property type="entry name" value="EF_Hand_1_Ca_BS"/>
</dbReference>
<feature type="domain" description="EF-hand" evidence="8">
    <location>
        <begin position="376"/>
        <end position="411"/>
    </location>
</feature>
<evidence type="ECO:0000256" key="6">
    <source>
        <dbReference type="SAM" id="MobiDB-lite"/>
    </source>
</evidence>
<feature type="compositionally biased region" description="Basic and acidic residues" evidence="6">
    <location>
        <begin position="615"/>
        <end position="624"/>
    </location>
</feature>
<dbReference type="SMART" id="SM00054">
    <property type="entry name" value="EFh"/>
    <property type="match status" value="2"/>
</dbReference>
<evidence type="ECO:0000313" key="9">
    <source>
        <dbReference type="EMBL" id="KAJ4374127.1"/>
    </source>
</evidence>
<dbReference type="InterPro" id="IPR000433">
    <property type="entry name" value="Znf_ZZ"/>
</dbReference>
<dbReference type="InterPro" id="IPR052260">
    <property type="entry name" value="Autophagy_Rcpt_SigReg"/>
</dbReference>
<dbReference type="AlphaFoldDB" id="A0A9W8YFR4"/>
<dbReference type="Gene3D" id="3.30.60.90">
    <property type="match status" value="1"/>
</dbReference>
<evidence type="ECO:0000313" key="10">
    <source>
        <dbReference type="Proteomes" id="UP001140560"/>
    </source>
</evidence>
<feature type="region of interest" description="Disordered" evidence="6">
    <location>
        <begin position="566"/>
        <end position="643"/>
    </location>
</feature>
<evidence type="ECO:0000256" key="5">
    <source>
        <dbReference type="PROSITE-ProRule" id="PRU00228"/>
    </source>
</evidence>
<sequence length="1097" mass="122867">MPSSTPSSASRYRPAILVFTGAAAAYAAYLVYSTFQAPPRNDLQRSNAIRRRVRSRDSPSARALSLGIDPDSLEIPPLGEYNLLGTRIPLDARDLVPITALREIIAQADPNAREEAIETAIGDLYDVFLDRLFLFLFPGRAPSAVEIEAVRTWNGDRIPDNTAVARAAERHAELLPPPGDNTAADGAESVAATVAATEMSWGSDEDTEGDTIDPDGQTLQRTLYHIAEDRARQEGVIHRGITCNGCDEKPVRGVRWHCANCVDFDLCSNCEATNSHHKTHIFYKIRVPAPYLRLPKQESLYPGKPHVMSPSVDTRLKKRLVSETKMEAEEIEALWDQFSCLAGSEFPDDPDRVGWALDRRAFNHAFVPRYNSFVAAPNLIYDRIFSYYDTDGNGLIGFSEWIRGIDKMHTTDVRVKAMIVFDGYDIDGDGFVSRKDMLRIFRAFYAIEKEATRNYVAELTEEVSVRNALDTIRSSQPLGSAFPPPPHTLAAAGDSNVRLAQKLVRDENLTTHVLGEDNLDVADREDILRAIDLRTNHGPILPPSEQERNITDRWARRQFYVDEEEGLRRPEGAVEGDATSEAVIDDARQGEDARAPSSETEHERPRWSRSSSRVRFQDDVDVETRSNASTSSRPIGERWGGYEIPEPEKDLGKEVLYQITQQGFNELLNPLFQDKEDMAMDACATRIDRQKHAAAIQDEMKLLKRMTSELEAIIQVGIFRFSKCVVEQFCKELMSGTHYENLRDVFHYADGAEVRRLVARNRLAQVYEVAEETVLSSVKISTIKDSDKMTRWNTMLYRSQLRHETLDALLDFVSYLGWIAWPPVDAKPTMADNSTQAPSIYRDPTMPQFRPNSQADIDALQSSSSNLVSSHDDSQDSDDSSVSLPEEIIVYRDAEGVESIAADPQGPFFVFTVPKVKYRMAEEQVELAEVEPGEEAGGSDPASPTQRSVLVVSAEEPASAEDPSSPTASPGPPVPKPPTVSPINWSSYTNNPSIHLLFVDSSSGVDVLRSSPRPVSHSTNPYELETDPDKILIRHIRQLALDPDSRLYFTMLASLETFEEETTARHGYGRITFEEFEEHMKGGKLRFLESWMDWVSI</sequence>
<dbReference type="EMBL" id="JAPEUY010000004">
    <property type="protein sequence ID" value="KAJ4374127.1"/>
    <property type="molecule type" value="Genomic_DNA"/>
</dbReference>